<proteinExistence type="predicted"/>
<sequence>MNDQNFEQLSSDDSKLVGPGPKSNKLIFLLLVVLAILISYSVFINVNRNNQEEEEKVVINESDIIKVEDKKSENTVVLSNFASYSEFPVNINPKVLAYSVGQNLNNISNSNDFTFSSPEKSQLIKNAFFVRPAYYDEFFQLYENNRYGYVPSFITTDSILHNYHLMFAYSLKQLEEEKLIPEVKKLSSQMLSDSTNQYKILKGGDWENAAKRNVGFFSVGASILDPSLNVDSIVKNNVERELVFINDHQGIEKSPVMNIGSENGVIIDTPQGPQELGSIMEDYSQYIPRGHYDKNEELRTYFKSMMWYGRLSFRLKNIDEVKSAVLITLSLSEKENYDSWNKIYEPINFFVGKSDDITYYQFKDLLGQVYGQNFNLEDVIADDDKLEVFVNLVKKLDPPQINSMPIFEASIQADRNAEIMGFRFLGQRFTIDASIFQRLIYREVGDKSKSCQDYKPEESSCLSGARCLPKGLDIPATMGSKEASSILERLGEASYACYQENMSKMQSYLGNLPINTWTQNLYWSWLYQLLPLLSEKTDGYPSFMRNNAWLRKDLNTFLGSFTELKHDTILYAKQVYAELGAGMPEERDDRGYVEPNPYVYSRLASLLKMTREGLESRGILDIGMKENFARMEELALSLKVIAEKELNGEKVTDDEYEIIRSYGGQLEHLWIEVNKNEQQYKESSSQRDYLDENPAAIVADIATDPNGQVLELGTGKIFEIYVVVPIDGELRIAKGGVYSYYEFSWPMSDRLTDKKWREMIDTEQTPELPQWTDVFIVK</sequence>
<dbReference type="SMART" id="SM01325">
    <property type="entry name" value="DUF3160"/>
    <property type="match status" value="1"/>
</dbReference>
<dbReference type="AlphaFoldDB" id="A0A2N2E983"/>
<dbReference type="InterPro" id="IPR022601">
    <property type="entry name" value="DUF3160"/>
</dbReference>
<evidence type="ECO:0000313" key="3">
    <source>
        <dbReference type="Proteomes" id="UP000233517"/>
    </source>
</evidence>
<evidence type="ECO:0000256" key="1">
    <source>
        <dbReference type="SAM" id="Phobius"/>
    </source>
</evidence>
<organism evidence="2 3">
    <name type="scientific">Candidatus Falkowbacteria bacterium HGW-Falkowbacteria-1</name>
    <dbReference type="NCBI Taxonomy" id="2013768"/>
    <lineage>
        <taxon>Bacteria</taxon>
        <taxon>Candidatus Falkowiibacteriota</taxon>
    </lineage>
</organism>
<feature type="transmembrane region" description="Helical" evidence="1">
    <location>
        <begin position="26"/>
        <end position="46"/>
    </location>
</feature>
<keyword evidence="1" id="KW-0812">Transmembrane</keyword>
<evidence type="ECO:0000313" key="2">
    <source>
        <dbReference type="EMBL" id="PKM91304.1"/>
    </source>
</evidence>
<name>A0A2N2E983_9BACT</name>
<dbReference type="Pfam" id="PF11369">
    <property type="entry name" value="DUF3160"/>
    <property type="match status" value="1"/>
</dbReference>
<evidence type="ECO:0008006" key="4">
    <source>
        <dbReference type="Google" id="ProtNLM"/>
    </source>
</evidence>
<accession>A0A2N2E983</accession>
<comment type="caution">
    <text evidence="2">The sequence shown here is derived from an EMBL/GenBank/DDBJ whole genome shotgun (WGS) entry which is preliminary data.</text>
</comment>
<reference evidence="2 3" key="1">
    <citation type="journal article" date="2017" name="ISME J.">
        <title>Potential for microbial H2 and metal transformations associated with novel bacteria and archaea in deep terrestrial subsurface sediments.</title>
        <authorList>
            <person name="Hernsdorf A.W."/>
            <person name="Amano Y."/>
            <person name="Miyakawa K."/>
            <person name="Ise K."/>
            <person name="Suzuki Y."/>
            <person name="Anantharaman K."/>
            <person name="Probst A."/>
            <person name="Burstein D."/>
            <person name="Thomas B.C."/>
            <person name="Banfield J.F."/>
        </authorList>
    </citation>
    <scope>NUCLEOTIDE SEQUENCE [LARGE SCALE GENOMIC DNA]</scope>
    <source>
        <strain evidence="2">HGW-Falkowbacteria-1</strain>
    </source>
</reference>
<dbReference type="EMBL" id="PHAI01000002">
    <property type="protein sequence ID" value="PKM91304.1"/>
    <property type="molecule type" value="Genomic_DNA"/>
</dbReference>
<protein>
    <recommendedName>
        <fullName evidence="4">DUF3160 domain-containing protein</fullName>
    </recommendedName>
</protein>
<dbReference type="Proteomes" id="UP000233517">
    <property type="component" value="Unassembled WGS sequence"/>
</dbReference>
<keyword evidence="1" id="KW-0472">Membrane</keyword>
<gene>
    <name evidence="2" type="ORF">CVU82_01755</name>
</gene>
<keyword evidence="1" id="KW-1133">Transmembrane helix</keyword>